<dbReference type="InterPro" id="IPR000195">
    <property type="entry name" value="Rab-GAP-TBC_dom"/>
</dbReference>
<comment type="caution">
    <text evidence="2">The sequence shown here is derived from an EMBL/GenBank/DDBJ whole genome shotgun (WGS) entry which is preliminary data.</text>
</comment>
<dbReference type="PANTHER" id="PTHR47219">
    <property type="entry name" value="RAB GTPASE-ACTIVATING PROTEIN 1-LIKE"/>
    <property type="match status" value="1"/>
</dbReference>
<dbReference type="EMBL" id="JAPMOS010000016">
    <property type="protein sequence ID" value="KAJ4459977.1"/>
    <property type="molecule type" value="Genomic_DNA"/>
</dbReference>
<evidence type="ECO:0000313" key="3">
    <source>
        <dbReference type="Proteomes" id="UP001141327"/>
    </source>
</evidence>
<keyword evidence="3" id="KW-1185">Reference proteome</keyword>
<gene>
    <name evidence="2" type="ORF">PAPYR_4055</name>
</gene>
<evidence type="ECO:0000259" key="1">
    <source>
        <dbReference type="PROSITE" id="PS50086"/>
    </source>
</evidence>
<dbReference type="Gene3D" id="1.10.8.270">
    <property type="entry name" value="putative rabgap domain of human tbc1 domain family member 14 like domains"/>
    <property type="match status" value="1"/>
</dbReference>
<proteinExistence type="predicted"/>
<sequence length="311" mass="34811">MQNLCRKGINPADRGALWYLLSGGRHLQQEQPFLFENALEAAFESHVPARITRAVPIFGGPAHTFRHPLTPAGIDTRDRLLYLISHTQPDLEYCPALVPLVSMMLLYMSESQVFYAVSAMLNRTRSERWYFTVAKARALLYATTFRALLEQRSPKVLQHMETDLGINFPNLIESLFNSLFLFSFNYPVVHHLLDVYMGEGTKILYRVSLALFDEARKDIAAATTAKDCLEALERTARREGSQLIRKGLAIRGLAREHFVHLEQQHEDIMRSVPALTEFGGQPLAVKDGPTATGPGDGGEIVAASTSTEILQ</sequence>
<name>A0ABQ8UQJ2_9EUKA</name>
<feature type="domain" description="Rab-GAP TBC" evidence="1">
    <location>
        <begin position="8"/>
        <end position="200"/>
    </location>
</feature>
<accession>A0ABQ8UQJ2</accession>
<dbReference type="InterPro" id="IPR050302">
    <property type="entry name" value="Rab_GAP_TBC_domain"/>
</dbReference>
<dbReference type="Pfam" id="PF00566">
    <property type="entry name" value="RabGAP-TBC"/>
    <property type="match status" value="1"/>
</dbReference>
<dbReference type="PROSITE" id="PS50086">
    <property type="entry name" value="TBC_RABGAP"/>
    <property type="match status" value="1"/>
</dbReference>
<dbReference type="InterPro" id="IPR035969">
    <property type="entry name" value="Rab-GAP_TBC_sf"/>
</dbReference>
<dbReference type="SUPFAM" id="SSF47923">
    <property type="entry name" value="Ypt/Rab-GAP domain of gyp1p"/>
    <property type="match status" value="2"/>
</dbReference>
<dbReference type="Gene3D" id="1.10.472.80">
    <property type="entry name" value="Ypt/Rab-GAP domain of gyp1p, domain 3"/>
    <property type="match status" value="1"/>
</dbReference>
<evidence type="ECO:0000313" key="2">
    <source>
        <dbReference type="EMBL" id="KAJ4459977.1"/>
    </source>
</evidence>
<dbReference type="PANTHER" id="PTHR47219:SF20">
    <property type="entry name" value="TBC1 DOMAIN FAMILY MEMBER 2B"/>
    <property type="match status" value="1"/>
</dbReference>
<organism evidence="2 3">
    <name type="scientific">Paratrimastix pyriformis</name>
    <dbReference type="NCBI Taxonomy" id="342808"/>
    <lineage>
        <taxon>Eukaryota</taxon>
        <taxon>Metamonada</taxon>
        <taxon>Preaxostyla</taxon>
        <taxon>Paratrimastigidae</taxon>
        <taxon>Paratrimastix</taxon>
    </lineage>
</organism>
<reference evidence="2" key="1">
    <citation type="journal article" date="2022" name="bioRxiv">
        <title>Genomics of Preaxostyla Flagellates Illuminates Evolutionary Transitions and the Path Towards Mitochondrial Loss.</title>
        <authorList>
            <person name="Novak L.V.F."/>
            <person name="Treitli S.C."/>
            <person name="Pyrih J."/>
            <person name="Halakuc P."/>
            <person name="Pipaliya S.V."/>
            <person name="Vacek V."/>
            <person name="Brzon O."/>
            <person name="Soukal P."/>
            <person name="Eme L."/>
            <person name="Dacks J.B."/>
            <person name="Karnkowska A."/>
            <person name="Elias M."/>
            <person name="Hampl V."/>
        </authorList>
    </citation>
    <scope>NUCLEOTIDE SEQUENCE</scope>
    <source>
        <strain evidence="2">RCP-MX</strain>
    </source>
</reference>
<dbReference type="Proteomes" id="UP001141327">
    <property type="component" value="Unassembled WGS sequence"/>
</dbReference>
<protein>
    <submittedName>
        <fullName evidence="2">TBC1 domain family member 24</fullName>
    </submittedName>
</protein>
<dbReference type="SMART" id="SM00164">
    <property type="entry name" value="TBC"/>
    <property type="match status" value="1"/>
</dbReference>